<dbReference type="PANTHER" id="PTHR24412:SF497">
    <property type="entry name" value="KELCH-LIKE PROTEIN 18"/>
    <property type="match status" value="1"/>
</dbReference>
<keyword evidence="2" id="KW-0677">Repeat</keyword>
<dbReference type="HOGENOM" id="CLU_004253_10_1_1"/>
<evidence type="ECO:0000256" key="1">
    <source>
        <dbReference type="ARBA" id="ARBA00022441"/>
    </source>
</evidence>
<dbReference type="InParanoid" id="H2YGS7"/>
<evidence type="ECO:0000313" key="4">
    <source>
        <dbReference type="Proteomes" id="UP000007875"/>
    </source>
</evidence>
<keyword evidence="1" id="KW-0880">Kelch repeat</keyword>
<dbReference type="Ensembl" id="ENSCSAVT00000004592.1">
    <property type="protein sequence ID" value="ENSCSAVP00000004526.1"/>
    <property type="gene ID" value="ENSCSAVG00000002689.1"/>
</dbReference>
<proteinExistence type="predicted"/>
<organism evidence="3 4">
    <name type="scientific">Ciona savignyi</name>
    <name type="common">Pacific transparent sea squirt</name>
    <dbReference type="NCBI Taxonomy" id="51511"/>
    <lineage>
        <taxon>Eukaryota</taxon>
        <taxon>Metazoa</taxon>
        <taxon>Chordata</taxon>
        <taxon>Tunicata</taxon>
        <taxon>Ascidiacea</taxon>
        <taxon>Phlebobranchia</taxon>
        <taxon>Cionidae</taxon>
        <taxon>Ciona</taxon>
    </lineage>
</organism>
<sequence>METNRRDHALVSYDGRLYAFGGYNGNHLNSMESFDPRMRKWEKLTSMKENRDGLCGVVCNGEIYAIGGYELDSVERYNFRTNSWMKPKRMNYERHYASACVVNGKIYVVGGGNESRTSVEVYDPTIDEWKIETNMEIPRRASSVVAL</sequence>
<dbReference type="OMA" id="WERIAHM"/>
<reference evidence="3" key="3">
    <citation type="submission" date="2025-09" db="UniProtKB">
        <authorList>
            <consortium name="Ensembl"/>
        </authorList>
    </citation>
    <scope>IDENTIFICATION</scope>
</reference>
<dbReference type="Proteomes" id="UP000007875">
    <property type="component" value="Unassembled WGS sequence"/>
</dbReference>
<name>H2YGS7_CIOSA</name>
<accession>H2YGS7</accession>
<reference evidence="3" key="2">
    <citation type="submission" date="2025-08" db="UniProtKB">
        <authorList>
            <consortium name="Ensembl"/>
        </authorList>
    </citation>
    <scope>IDENTIFICATION</scope>
</reference>
<dbReference type="InterPro" id="IPR006652">
    <property type="entry name" value="Kelch_1"/>
</dbReference>
<keyword evidence="4" id="KW-1185">Reference proteome</keyword>
<dbReference type="STRING" id="51511.ENSCSAVP00000004526"/>
<protein>
    <submittedName>
        <fullName evidence="3">Uncharacterized protein</fullName>
    </submittedName>
</protein>
<dbReference type="SUPFAM" id="SSF117281">
    <property type="entry name" value="Kelch motif"/>
    <property type="match status" value="1"/>
</dbReference>
<dbReference type="PANTHER" id="PTHR24412">
    <property type="entry name" value="KELCH PROTEIN"/>
    <property type="match status" value="1"/>
</dbReference>
<dbReference type="eggNOG" id="KOG4441">
    <property type="taxonomic scope" value="Eukaryota"/>
</dbReference>
<dbReference type="GeneTree" id="ENSGT00940000164156"/>
<reference evidence="4" key="1">
    <citation type="submission" date="2003-08" db="EMBL/GenBank/DDBJ databases">
        <authorList>
            <person name="Birren B."/>
            <person name="Nusbaum C."/>
            <person name="Abebe A."/>
            <person name="Abouelleil A."/>
            <person name="Adekoya E."/>
            <person name="Ait-zahra M."/>
            <person name="Allen N."/>
            <person name="Allen T."/>
            <person name="An P."/>
            <person name="Anderson M."/>
            <person name="Anderson S."/>
            <person name="Arachchi H."/>
            <person name="Armbruster J."/>
            <person name="Bachantsang P."/>
            <person name="Baldwin J."/>
            <person name="Barry A."/>
            <person name="Bayul T."/>
            <person name="Blitshsteyn B."/>
            <person name="Bloom T."/>
            <person name="Blye J."/>
            <person name="Boguslavskiy L."/>
            <person name="Borowsky M."/>
            <person name="Boukhgalter B."/>
            <person name="Brunache A."/>
            <person name="Butler J."/>
            <person name="Calixte N."/>
            <person name="Calvo S."/>
            <person name="Camarata J."/>
            <person name="Campo K."/>
            <person name="Chang J."/>
            <person name="Cheshatsang Y."/>
            <person name="Citroen M."/>
            <person name="Collymore A."/>
            <person name="Considine T."/>
            <person name="Cook A."/>
            <person name="Cooke P."/>
            <person name="Corum B."/>
            <person name="Cuomo C."/>
            <person name="David R."/>
            <person name="Dawoe T."/>
            <person name="Degray S."/>
            <person name="Dodge S."/>
            <person name="Dooley K."/>
            <person name="Dorje P."/>
            <person name="Dorjee K."/>
            <person name="Dorris L."/>
            <person name="Duffey N."/>
            <person name="Dupes A."/>
            <person name="Elkins T."/>
            <person name="Engels R."/>
            <person name="Erickson J."/>
            <person name="Farina A."/>
            <person name="Faro S."/>
            <person name="Ferreira P."/>
            <person name="Fischer H."/>
            <person name="Fitzgerald M."/>
            <person name="Foley K."/>
            <person name="Gage D."/>
            <person name="Galagan J."/>
            <person name="Gearin G."/>
            <person name="Gnerre S."/>
            <person name="Gnirke A."/>
            <person name="Goyette A."/>
            <person name="Graham J."/>
            <person name="Grandbois E."/>
            <person name="Gyaltsen K."/>
            <person name="Hafez N."/>
            <person name="Hagopian D."/>
            <person name="Hagos B."/>
            <person name="Hall J."/>
            <person name="Hatcher B."/>
            <person name="Heller A."/>
            <person name="Higgins H."/>
            <person name="Honan T."/>
            <person name="Horn A."/>
            <person name="Houde N."/>
            <person name="Hughes L."/>
            <person name="Hulme W."/>
            <person name="Husby E."/>
            <person name="Iliev I."/>
            <person name="Jaffe D."/>
            <person name="Jones C."/>
            <person name="Kamal M."/>
            <person name="Kamat A."/>
            <person name="Kamvysselis M."/>
            <person name="Karlsson E."/>
            <person name="Kells C."/>
            <person name="Kieu A."/>
            <person name="Kisner P."/>
            <person name="Kodira C."/>
            <person name="Kulbokas E."/>
            <person name="Labutti K."/>
            <person name="Lama D."/>
            <person name="Landers T."/>
            <person name="Leger J."/>
            <person name="Levine S."/>
            <person name="Lewis D."/>
            <person name="Lewis T."/>
            <person name="Lindblad-toh K."/>
            <person name="Liu X."/>
            <person name="Lokyitsang T."/>
            <person name="Lokyitsang Y."/>
            <person name="Lucien O."/>
            <person name="Lui A."/>
            <person name="Ma L.J."/>
            <person name="Mabbitt R."/>
            <person name="Macdonald J."/>
            <person name="Maclean C."/>
            <person name="Major J."/>
            <person name="Manning J."/>
            <person name="Marabella R."/>
            <person name="Maru K."/>
            <person name="Matthews C."/>
            <person name="Mauceli E."/>
            <person name="Mccarthy M."/>
            <person name="Mcdonough S."/>
            <person name="Mcghee T."/>
            <person name="Meldrim J."/>
            <person name="Meneus L."/>
            <person name="Mesirov J."/>
            <person name="Mihalev A."/>
            <person name="Mihova T."/>
            <person name="Mikkelsen T."/>
            <person name="Mlenga V."/>
            <person name="Moru K."/>
            <person name="Mozes J."/>
            <person name="Mulrain L."/>
            <person name="Munson G."/>
            <person name="Naylor J."/>
            <person name="Newes C."/>
            <person name="Nguyen C."/>
            <person name="Nguyen N."/>
            <person name="Nguyen T."/>
            <person name="Nicol R."/>
            <person name="Nielsen C."/>
            <person name="Nizzari M."/>
            <person name="Norbu C."/>
            <person name="Norbu N."/>
            <person name="O'donnell P."/>
            <person name="Okoawo O."/>
            <person name="O'leary S."/>
            <person name="Omotosho B."/>
            <person name="O'neill K."/>
            <person name="Osman S."/>
            <person name="Parker S."/>
            <person name="Perrin D."/>
            <person name="Phunkhang P."/>
            <person name="Piqani B."/>
            <person name="Purcell S."/>
            <person name="Rachupka T."/>
            <person name="Ramasamy U."/>
            <person name="Rameau R."/>
            <person name="Ray V."/>
            <person name="Raymond C."/>
            <person name="Retta R."/>
            <person name="Richardson S."/>
            <person name="Rise C."/>
            <person name="Rodriguez J."/>
            <person name="Rogers J."/>
            <person name="Rogov P."/>
            <person name="Rutman M."/>
            <person name="Schupbach R."/>
            <person name="Seaman C."/>
            <person name="Settipalli S."/>
            <person name="Sharpe T."/>
            <person name="Sheridan J."/>
            <person name="Sherpa N."/>
            <person name="Shi J."/>
            <person name="Smirnov S."/>
            <person name="Smith C."/>
            <person name="Sougnez C."/>
            <person name="Spencer B."/>
            <person name="Stalker J."/>
            <person name="Stange-thomann N."/>
            <person name="Stavropoulos S."/>
            <person name="Stetson K."/>
            <person name="Stone C."/>
            <person name="Stone S."/>
            <person name="Stubbs M."/>
            <person name="Talamas J."/>
            <person name="Tchuinga P."/>
            <person name="Tenzing P."/>
            <person name="Tesfaye S."/>
            <person name="Theodore J."/>
            <person name="Thoulutsang Y."/>
            <person name="Topham K."/>
            <person name="Towey S."/>
            <person name="Tsamla T."/>
            <person name="Tsomo N."/>
            <person name="Vallee D."/>
            <person name="Vassiliev H."/>
            <person name="Venkataraman V."/>
            <person name="Vinson J."/>
            <person name="Vo A."/>
            <person name="Wade C."/>
            <person name="Wang S."/>
            <person name="Wangchuk T."/>
            <person name="Wangdi T."/>
            <person name="Whittaker C."/>
            <person name="Wilkinson J."/>
            <person name="Wu Y."/>
            <person name="Wyman D."/>
            <person name="Yadav S."/>
            <person name="Yang S."/>
            <person name="Yang X."/>
            <person name="Yeager S."/>
            <person name="Yee E."/>
            <person name="Young G."/>
            <person name="Zainoun J."/>
            <person name="Zembeck L."/>
            <person name="Zimmer A."/>
            <person name="Zody M."/>
            <person name="Lander E."/>
        </authorList>
    </citation>
    <scope>NUCLEOTIDE SEQUENCE [LARGE SCALE GENOMIC DNA]</scope>
</reference>
<dbReference type="Gene3D" id="2.120.10.80">
    <property type="entry name" value="Kelch-type beta propeller"/>
    <property type="match status" value="1"/>
</dbReference>
<dbReference type="InterPro" id="IPR015915">
    <property type="entry name" value="Kelch-typ_b-propeller"/>
</dbReference>
<dbReference type="AlphaFoldDB" id="H2YGS7"/>
<dbReference type="SMART" id="SM00612">
    <property type="entry name" value="Kelch"/>
    <property type="match status" value="3"/>
</dbReference>
<evidence type="ECO:0000256" key="2">
    <source>
        <dbReference type="ARBA" id="ARBA00022737"/>
    </source>
</evidence>
<dbReference type="Pfam" id="PF24681">
    <property type="entry name" value="Kelch_KLHDC2_KLHL20_DRC7"/>
    <property type="match status" value="1"/>
</dbReference>
<evidence type="ECO:0000313" key="3">
    <source>
        <dbReference type="Ensembl" id="ENSCSAVP00000004526.1"/>
    </source>
</evidence>